<dbReference type="PANTHER" id="PTHR37300:SF1">
    <property type="entry name" value="UPF0291 PROTEIN YNZC"/>
    <property type="match status" value="1"/>
</dbReference>
<protein>
    <recommendedName>
        <fullName evidence="2">UPF0291 protein SAMN04488528_100665</fullName>
    </recommendedName>
</protein>
<evidence type="ECO:0000313" key="3">
    <source>
        <dbReference type="EMBL" id="SFA92222.1"/>
    </source>
</evidence>
<keyword evidence="1 2" id="KW-0963">Cytoplasm</keyword>
<keyword evidence="4" id="KW-1185">Reference proteome</keyword>
<dbReference type="Pfam" id="PF05979">
    <property type="entry name" value="DUF896"/>
    <property type="match status" value="1"/>
</dbReference>
<dbReference type="GO" id="GO:0005737">
    <property type="term" value="C:cytoplasm"/>
    <property type="evidence" value="ECO:0007669"/>
    <property type="project" value="UniProtKB-SubCell"/>
</dbReference>
<accession>A0A1I0WTY4</accession>
<dbReference type="InterPro" id="IPR009242">
    <property type="entry name" value="DUF896"/>
</dbReference>
<gene>
    <name evidence="3" type="ORF">SAMN04488528_100665</name>
</gene>
<comment type="similarity">
    <text evidence="2">Belongs to the UPF0291 family.</text>
</comment>
<evidence type="ECO:0000313" key="4">
    <source>
        <dbReference type="Proteomes" id="UP000198619"/>
    </source>
</evidence>
<dbReference type="Gene3D" id="1.10.287.540">
    <property type="entry name" value="Helix hairpin bin"/>
    <property type="match status" value="1"/>
</dbReference>
<dbReference type="STRING" id="84698.SAMN04488528_100665"/>
<dbReference type="EMBL" id="FOKI01000006">
    <property type="protein sequence ID" value="SFA92222.1"/>
    <property type="molecule type" value="Genomic_DNA"/>
</dbReference>
<dbReference type="HAMAP" id="MF_01103">
    <property type="entry name" value="UPF0291"/>
    <property type="match status" value="1"/>
</dbReference>
<evidence type="ECO:0000256" key="1">
    <source>
        <dbReference type="ARBA" id="ARBA00022490"/>
    </source>
</evidence>
<dbReference type="Proteomes" id="UP000198619">
    <property type="component" value="Unassembled WGS sequence"/>
</dbReference>
<organism evidence="3 4">
    <name type="scientific">Clostridium frigidicarnis</name>
    <dbReference type="NCBI Taxonomy" id="84698"/>
    <lineage>
        <taxon>Bacteria</taxon>
        <taxon>Bacillati</taxon>
        <taxon>Bacillota</taxon>
        <taxon>Clostridia</taxon>
        <taxon>Eubacteriales</taxon>
        <taxon>Clostridiaceae</taxon>
        <taxon>Clostridium</taxon>
    </lineage>
</organism>
<name>A0A1I0WTY4_9CLOT</name>
<dbReference type="SUPFAM" id="SSF158221">
    <property type="entry name" value="YnzC-like"/>
    <property type="match status" value="1"/>
</dbReference>
<dbReference type="PANTHER" id="PTHR37300">
    <property type="entry name" value="UPF0291 PROTEIN CBO2609/CLC_2481"/>
    <property type="match status" value="1"/>
</dbReference>
<dbReference type="RefSeq" id="WP_090039456.1">
    <property type="nucleotide sequence ID" value="NZ_FOKI01000006.1"/>
</dbReference>
<sequence>MKLEELTARINYLYKKSKEEGLTEEEKKEQQELRKDYIDRVKNNFRTQISQVSKKS</sequence>
<reference evidence="3 4" key="1">
    <citation type="submission" date="2016-10" db="EMBL/GenBank/DDBJ databases">
        <authorList>
            <person name="de Groot N.N."/>
        </authorList>
    </citation>
    <scope>NUCLEOTIDE SEQUENCE [LARGE SCALE GENOMIC DNA]</scope>
    <source>
        <strain evidence="3 4">DSM 12271</strain>
    </source>
</reference>
<evidence type="ECO:0000256" key="2">
    <source>
        <dbReference type="HAMAP-Rule" id="MF_01103"/>
    </source>
</evidence>
<dbReference type="AlphaFoldDB" id="A0A1I0WTY4"/>
<comment type="subcellular location">
    <subcellularLocation>
        <location evidence="2">Cytoplasm</location>
    </subcellularLocation>
</comment>
<proteinExistence type="inferred from homology"/>